<evidence type="ECO:0000256" key="2">
    <source>
        <dbReference type="SAM" id="MobiDB-lite"/>
    </source>
</evidence>
<feature type="domain" description="Multidrug resistance protein MdtA-like barrel-sandwich hybrid" evidence="3">
    <location>
        <begin position="110"/>
        <end position="304"/>
    </location>
</feature>
<gene>
    <name evidence="5" type="primary">emrK_1</name>
    <name evidence="5" type="ORF">CI1B_13730</name>
</gene>
<dbReference type="PRINTS" id="PR01490">
    <property type="entry name" value="RTXTOXIND"/>
</dbReference>
<evidence type="ECO:0000256" key="1">
    <source>
        <dbReference type="SAM" id="Coils"/>
    </source>
</evidence>
<evidence type="ECO:0000259" key="3">
    <source>
        <dbReference type="Pfam" id="PF25917"/>
    </source>
</evidence>
<protein>
    <submittedName>
        <fullName evidence="5">Multidrug resistance protein EmrK</fullName>
    </submittedName>
</protein>
<dbReference type="SUPFAM" id="SSF111369">
    <property type="entry name" value="HlyD-like secretion proteins"/>
    <property type="match status" value="2"/>
</dbReference>
<sequence length="408" mass="43279">MRGSSNHLAEIEKGSDMVTITAISQAAEVSRAIAPAEAKSPEAKAPPAAPDKPGTGVPSRVPRRLLIPLAAVGAAATLVLATSAHWNTWVGAAAVQTTDNATVHAEMSRLSARVSGNVRRVLVRDFQRVKAGDLLMEIEPADYDAAVAQAKASVAAAQATLDNLENQKAHQRAVISQAEAQRRSAIARELETRQELERQDQLLRGGVAGTKQRLEQATAAHDTAGAALAATEATIEAQRSQLEILNGDENLLRAKLRAGEADLTTALLRQGYTRIVAPFDGVVGERMVQEGNYVNVGTNLIAVVPLPNVYVVANYKETQLTHVTPGQPVDVTVDTFPGVVLRGSVERISPASGSTFALLPPDNATGNFTKVVQRIPVRIEFDPGQPLVERLRPGMSVVTHIKIAGEAS</sequence>
<dbReference type="Gene3D" id="2.40.30.170">
    <property type="match status" value="1"/>
</dbReference>
<dbReference type="InterPro" id="IPR058625">
    <property type="entry name" value="MdtA-like_BSH"/>
</dbReference>
<dbReference type="Gene3D" id="2.40.50.100">
    <property type="match status" value="1"/>
</dbReference>
<evidence type="ECO:0000259" key="4">
    <source>
        <dbReference type="Pfam" id="PF25954"/>
    </source>
</evidence>
<dbReference type="PANTHER" id="PTHR30386:SF24">
    <property type="entry name" value="MULTIDRUG RESISTANCE EFFLUX PUMP"/>
    <property type="match status" value="1"/>
</dbReference>
<keyword evidence="1" id="KW-0175">Coiled coil</keyword>
<feature type="compositionally biased region" description="Low complexity" evidence="2">
    <location>
        <begin position="36"/>
        <end position="46"/>
    </location>
</feature>
<feature type="domain" description="CusB-like beta-barrel" evidence="4">
    <location>
        <begin position="309"/>
        <end position="351"/>
    </location>
</feature>
<dbReference type="Proteomes" id="UP000328092">
    <property type="component" value="Unassembled WGS sequence"/>
</dbReference>
<dbReference type="GO" id="GO:0055085">
    <property type="term" value="P:transmembrane transport"/>
    <property type="evidence" value="ECO:0007669"/>
    <property type="project" value="InterPro"/>
</dbReference>
<dbReference type="Pfam" id="PF25917">
    <property type="entry name" value="BSH_RND"/>
    <property type="match status" value="1"/>
</dbReference>
<organism evidence="5 6">
    <name type="scientific">Bradyrhizobium ivorense</name>
    <dbReference type="NCBI Taxonomy" id="2511166"/>
    <lineage>
        <taxon>Bacteria</taxon>
        <taxon>Pseudomonadati</taxon>
        <taxon>Pseudomonadota</taxon>
        <taxon>Alphaproteobacteria</taxon>
        <taxon>Hyphomicrobiales</taxon>
        <taxon>Nitrobacteraceae</taxon>
        <taxon>Bradyrhizobium</taxon>
    </lineage>
</organism>
<comment type="caution">
    <text evidence="5">The sequence shown here is derived from an EMBL/GenBank/DDBJ whole genome shotgun (WGS) entry which is preliminary data.</text>
</comment>
<name>A0A508SXS7_9BRAD</name>
<dbReference type="InterPro" id="IPR050739">
    <property type="entry name" value="MFP"/>
</dbReference>
<dbReference type="Pfam" id="PF25954">
    <property type="entry name" value="Beta-barrel_RND_2"/>
    <property type="match status" value="1"/>
</dbReference>
<reference evidence="5" key="1">
    <citation type="submission" date="2019-02" db="EMBL/GenBank/DDBJ databases">
        <authorList>
            <person name="Pothier F.J."/>
        </authorList>
    </citation>
    <scope>NUCLEOTIDE SEQUENCE</scope>
    <source>
        <strain evidence="5">CI-1B</strain>
    </source>
</reference>
<evidence type="ECO:0000313" key="6">
    <source>
        <dbReference type="Proteomes" id="UP000328092"/>
    </source>
</evidence>
<evidence type="ECO:0000313" key="5">
    <source>
        <dbReference type="EMBL" id="VIO66254.1"/>
    </source>
</evidence>
<dbReference type="AlphaFoldDB" id="A0A508SXS7"/>
<dbReference type="InterPro" id="IPR058792">
    <property type="entry name" value="Beta-barrel_RND_2"/>
</dbReference>
<accession>A0A508SXS7</accession>
<feature type="region of interest" description="Disordered" evidence="2">
    <location>
        <begin position="36"/>
        <end position="59"/>
    </location>
</feature>
<proteinExistence type="predicted"/>
<feature type="coiled-coil region" evidence="1">
    <location>
        <begin position="147"/>
        <end position="181"/>
    </location>
</feature>
<keyword evidence="6" id="KW-1185">Reference proteome</keyword>
<dbReference type="EMBL" id="CAADFC020000004">
    <property type="protein sequence ID" value="VIO66254.1"/>
    <property type="molecule type" value="Genomic_DNA"/>
</dbReference>
<dbReference type="PANTHER" id="PTHR30386">
    <property type="entry name" value="MEMBRANE FUSION SUBUNIT OF EMRAB-TOLC MULTIDRUG EFFLUX PUMP"/>
    <property type="match status" value="1"/>
</dbReference>